<dbReference type="InterPro" id="IPR035985">
    <property type="entry name" value="Ubiquitin-activating_enz"/>
</dbReference>
<dbReference type="SUPFAM" id="SSF69572">
    <property type="entry name" value="Activating enzymes of the ubiquitin-like proteins"/>
    <property type="match status" value="1"/>
</dbReference>
<proteinExistence type="inferred from homology"/>
<evidence type="ECO:0000256" key="1">
    <source>
        <dbReference type="ARBA" id="ARBA00004906"/>
    </source>
</evidence>
<dbReference type="Proteomes" id="UP001174909">
    <property type="component" value="Unassembled WGS sequence"/>
</dbReference>
<dbReference type="InterPro" id="IPR000594">
    <property type="entry name" value="ThiF_NAD_FAD-bd"/>
</dbReference>
<dbReference type="PANTHER" id="PTHR10953:SF162">
    <property type="entry name" value="SUMO-ACTIVATING ENZYME SUBUNIT 1"/>
    <property type="match status" value="1"/>
</dbReference>
<dbReference type="PANTHER" id="PTHR10953">
    <property type="entry name" value="UBIQUITIN-ACTIVATING ENZYME E1"/>
    <property type="match status" value="1"/>
</dbReference>
<comment type="caution">
    <text evidence="5">The sequence shown here is derived from an EMBL/GenBank/DDBJ whole genome shotgun (WGS) entry which is preliminary data.</text>
</comment>
<protein>
    <submittedName>
        <fullName evidence="5">Ubiquitin-like modifier-activating enzyme 1</fullName>
    </submittedName>
</protein>
<dbReference type="Pfam" id="PF00899">
    <property type="entry name" value="ThiF"/>
    <property type="match status" value="1"/>
</dbReference>
<gene>
    <name evidence="5" type="ORF">GBAR_LOCUS3022</name>
</gene>
<evidence type="ECO:0000256" key="3">
    <source>
        <dbReference type="ARBA" id="ARBA00022598"/>
    </source>
</evidence>
<accession>A0AA35R1P7</accession>
<dbReference type="Gene3D" id="3.40.50.720">
    <property type="entry name" value="NAD(P)-binding Rossmann-like Domain"/>
    <property type="match status" value="1"/>
</dbReference>
<keyword evidence="3" id="KW-0436">Ligase</keyword>
<dbReference type="GO" id="GO:0031510">
    <property type="term" value="C:SUMO activating enzyme complex"/>
    <property type="evidence" value="ECO:0007669"/>
    <property type="project" value="TreeGrafter"/>
</dbReference>
<evidence type="ECO:0000313" key="6">
    <source>
        <dbReference type="Proteomes" id="UP001174909"/>
    </source>
</evidence>
<evidence type="ECO:0000259" key="4">
    <source>
        <dbReference type="Pfam" id="PF00899"/>
    </source>
</evidence>
<dbReference type="GO" id="GO:0005737">
    <property type="term" value="C:cytoplasm"/>
    <property type="evidence" value="ECO:0007669"/>
    <property type="project" value="TreeGrafter"/>
</dbReference>
<evidence type="ECO:0000256" key="2">
    <source>
        <dbReference type="ARBA" id="ARBA00005673"/>
    </source>
</evidence>
<dbReference type="GO" id="GO:0016925">
    <property type="term" value="P:protein sumoylation"/>
    <property type="evidence" value="ECO:0007669"/>
    <property type="project" value="TreeGrafter"/>
</dbReference>
<sequence>MSEGGPPAKKRRLNCNGQQLDQATEDVAMAEEEIDEGLYSRQLYVLGHDAMKKMAGSNVLISGMKGLGVEIAKNVILAGVKSVTLHDPDTVKIQHLSSQYFLSEGDVGKNVAAVSQPKLAELNSYVKVKVLEKKS</sequence>
<feature type="domain" description="THIF-type NAD/FAD binding fold" evidence="4">
    <location>
        <begin position="39"/>
        <end position="133"/>
    </location>
</feature>
<dbReference type="InterPro" id="IPR045886">
    <property type="entry name" value="ThiF/MoeB/HesA"/>
</dbReference>
<organism evidence="5 6">
    <name type="scientific">Geodia barretti</name>
    <name type="common">Barrett's horny sponge</name>
    <dbReference type="NCBI Taxonomy" id="519541"/>
    <lineage>
        <taxon>Eukaryota</taxon>
        <taxon>Metazoa</taxon>
        <taxon>Porifera</taxon>
        <taxon>Demospongiae</taxon>
        <taxon>Heteroscleromorpha</taxon>
        <taxon>Tetractinellida</taxon>
        <taxon>Astrophorina</taxon>
        <taxon>Geodiidae</taxon>
        <taxon>Geodia</taxon>
    </lineage>
</organism>
<name>A0AA35R1P7_GEOBA</name>
<comment type="similarity">
    <text evidence="2">Belongs to the ubiquitin-activating E1 family.</text>
</comment>
<keyword evidence="6" id="KW-1185">Reference proteome</keyword>
<evidence type="ECO:0000313" key="5">
    <source>
        <dbReference type="EMBL" id="CAI8000770.1"/>
    </source>
</evidence>
<dbReference type="GO" id="GO:0019948">
    <property type="term" value="F:SUMO activating enzyme activity"/>
    <property type="evidence" value="ECO:0007669"/>
    <property type="project" value="TreeGrafter"/>
</dbReference>
<reference evidence="5" key="1">
    <citation type="submission" date="2023-03" db="EMBL/GenBank/DDBJ databases">
        <authorList>
            <person name="Steffen K."/>
            <person name="Cardenas P."/>
        </authorList>
    </citation>
    <scope>NUCLEOTIDE SEQUENCE</scope>
</reference>
<dbReference type="EMBL" id="CASHTH010000417">
    <property type="protein sequence ID" value="CAI8000770.1"/>
    <property type="molecule type" value="Genomic_DNA"/>
</dbReference>
<comment type="pathway">
    <text evidence="1">Protein modification; protein ubiquitination.</text>
</comment>
<dbReference type="FunFam" id="3.50.50.80:FF:000001">
    <property type="entry name" value="ubiquitin-like modifier-activating enzyme 1"/>
    <property type="match status" value="1"/>
</dbReference>
<dbReference type="AlphaFoldDB" id="A0AA35R1P7"/>